<evidence type="ECO:0000313" key="14">
    <source>
        <dbReference type="EMBL" id="CAI6086379.1"/>
    </source>
</evidence>
<comment type="pathway">
    <text evidence="3 11">Pyrimidine metabolism; UMP biosynthesis via de novo pathway.</text>
</comment>
<dbReference type="Proteomes" id="UP001160390">
    <property type="component" value="Unassembled WGS sequence"/>
</dbReference>
<dbReference type="Gene3D" id="2.30.26.10">
    <property type="entry name" value="Dihydroorotate Dehydrogenase A, chain A, domain 2"/>
    <property type="match status" value="1"/>
</dbReference>
<evidence type="ECO:0000256" key="10">
    <source>
        <dbReference type="ARBA" id="ARBA00023002"/>
    </source>
</evidence>
<dbReference type="InterPro" id="IPR033886">
    <property type="entry name" value="DHOD_1A"/>
</dbReference>
<dbReference type="InterPro" id="IPR023359">
    <property type="entry name" value="Dihydro_DH_chainA_dom2"/>
</dbReference>
<keyword evidence="7 11" id="KW-0285">Flavoprotein</keyword>
<comment type="catalytic activity">
    <reaction evidence="11">
        <text>(S)-dihydroorotate + fumarate = orotate + succinate</text>
        <dbReference type="Rhea" id="RHEA:30059"/>
        <dbReference type="ChEBI" id="CHEBI:29806"/>
        <dbReference type="ChEBI" id="CHEBI:30031"/>
        <dbReference type="ChEBI" id="CHEBI:30839"/>
        <dbReference type="ChEBI" id="CHEBI:30864"/>
        <dbReference type="EC" id="1.3.98.1"/>
    </reaction>
</comment>
<accession>A0AA35PX24</accession>
<dbReference type="InterPro" id="IPR050074">
    <property type="entry name" value="DHO_dehydrogenase"/>
</dbReference>
<proteinExistence type="inferred from homology"/>
<dbReference type="EC" id="1.3.98.1" evidence="11"/>
<dbReference type="CDD" id="cd04741">
    <property type="entry name" value="DHOD_1A_like"/>
    <property type="match status" value="1"/>
</dbReference>
<dbReference type="Pfam" id="PF01180">
    <property type="entry name" value="DHO_dh"/>
    <property type="match status" value="1"/>
</dbReference>
<dbReference type="GO" id="GO:0006207">
    <property type="term" value="P:'de novo' pyrimidine nucleobase biosynthetic process"/>
    <property type="evidence" value="ECO:0007669"/>
    <property type="project" value="TreeGrafter"/>
</dbReference>
<evidence type="ECO:0000256" key="3">
    <source>
        <dbReference type="ARBA" id="ARBA00004725"/>
    </source>
</evidence>
<feature type="region of interest" description="Disordered" evidence="12">
    <location>
        <begin position="60"/>
        <end position="91"/>
    </location>
</feature>
<dbReference type="GO" id="GO:0006221">
    <property type="term" value="P:pyrimidine nucleotide biosynthetic process"/>
    <property type="evidence" value="ECO:0007669"/>
    <property type="project" value="UniProtKB-KW"/>
</dbReference>
<evidence type="ECO:0000256" key="2">
    <source>
        <dbReference type="ARBA" id="ARBA00004496"/>
    </source>
</evidence>
<comment type="caution">
    <text evidence="14">The sequence shown here is derived from an EMBL/GenBank/DDBJ whole genome shotgun (WGS) entry which is preliminary data.</text>
</comment>
<evidence type="ECO:0000256" key="12">
    <source>
        <dbReference type="SAM" id="MobiDB-lite"/>
    </source>
</evidence>
<organism evidence="14 15">
    <name type="scientific">Clonostachys chloroleuca</name>
    <dbReference type="NCBI Taxonomy" id="1926264"/>
    <lineage>
        <taxon>Eukaryota</taxon>
        <taxon>Fungi</taxon>
        <taxon>Dikarya</taxon>
        <taxon>Ascomycota</taxon>
        <taxon>Pezizomycotina</taxon>
        <taxon>Sordariomycetes</taxon>
        <taxon>Hypocreomycetidae</taxon>
        <taxon>Hypocreales</taxon>
        <taxon>Bionectriaceae</taxon>
        <taxon>Clonostachys</taxon>
    </lineage>
</organism>
<evidence type="ECO:0000256" key="8">
    <source>
        <dbReference type="ARBA" id="ARBA00022643"/>
    </source>
</evidence>
<dbReference type="EMBL" id="CABFNP030000786">
    <property type="protein sequence ID" value="CAI6086379.1"/>
    <property type="molecule type" value="Genomic_DNA"/>
</dbReference>
<evidence type="ECO:0000256" key="11">
    <source>
        <dbReference type="RuleBase" id="RU364042"/>
    </source>
</evidence>
<evidence type="ECO:0000256" key="4">
    <source>
        <dbReference type="ARBA" id="ARBA00008008"/>
    </source>
</evidence>
<comment type="subcellular location">
    <subcellularLocation>
        <location evidence="2 11">Cytoplasm</location>
    </subcellularLocation>
</comment>
<dbReference type="SUPFAM" id="SSF51395">
    <property type="entry name" value="FMN-linked oxidoreductases"/>
    <property type="match status" value="1"/>
</dbReference>
<dbReference type="GO" id="GO:0005737">
    <property type="term" value="C:cytoplasm"/>
    <property type="evidence" value="ECO:0007669"/>
    <property type="project" value="UniProtKB-SubCell"/>
</dbReference>
<evidence type="ECO:0000313" key="15">
    <source>
        <dbReference type="Proteomes" id="UP001160390"/>
    </source>
</evidence>
<keyword evidence="15" id="KW-1185">Reference proteome</keyword>
<keyword evidence="9 11" id="KW-0665">Pyrimidine biosynthesis</keyword>
<feature type="domain" description="Dihydroorotate dehydrogenase catalytic" evidence="13">
    <location>
        <begin position="97"/>
        <end position="350"/>
    </location>
</feature>
<dbReference type="Gene3D" id="3.20.20.70">
    <property type="entry name" value="Aldolase class I"/>
    <property type="match status" value="1"/>
</dbReference>
<evidence type="ECO:0000256" key="5">
    <source>
        <dbReference type="ARBA" id="ARBA00021374"/>
    </source>
</evidence>
<evidence type="ECO:0000256" key="1">
    <source>
        <dbReference type="ARBA" id="ARBA00001917"/>
    </source>
</evidence>
<dbReference type="InterPro" id="IPR013785">
    <property type="entry name" value="Aldolase_TIM"/>
</dbReference>
<comment type="function">
    <text evidence="11">Catalyzes the conversion of dihydroorotate to orotate with fumarate as the electron acceptor.</text>
</comment>
<comment type="similarity">
    <text evidence="4 11">Belongs to the dihydroorotate dehydrogenase family. Type 1 subfamily.</text>
</comment>
<sequence>MPPPLQFHPPLVNSACPWATDLACLKALLDSPSTGAVTTRTSLLAGFDHQPERHRFTFFDPGASNTPDGDAYSFPDEPGRATTASSVGPSDAAHTASLNTLGYSPIPLQGYLDMIRQLASDLSPSAPRKTFIVSVTGSPDDIAACYAAVAALAPQVPFPLALEVNLSCPNIPGRPPPAYDPASLRLYLAALPSSPAIPLGFKTPPYTHAGQYQSLLGTLREERAGAKLSFITATNTLGSCLVMTSMRDDDDGGVTTTTGPALPLGDSGGIGGMAGPPLHPLALGNVATIRRMLDEGDGSLHHVAIVGVGGVSDGGGYRRMRAVGASMVGVGTGLGSEGVDVFAKIERDIGSKW</sequence>
<dbReference type="PANTHER" id="PTHR48109">
    <property type="entry name" value="DIHYDROOROTATE DEHYDROGENASE (QUINONE), MITOCHONDRIAL-RELATED"/>
    <property type="match status" value="1"/>
</dbReference>
<protein>
    <recommendedName>
        <fullName evidence="5 11">Dihydroorotate dehydrogenase (fumarate)</fullName>
        <ecNumber evidence="11">1.3.98.1</ecNumber>
    </recommendedName>
    <alternativeName>
        <fullName evidence="11">Dihydroorotate oxidase</fullName>
    </alternativeName>
</protein>
<evidence type="ECO:0000259" key="13">
    <source>
        <dbReference type="Pfam" id="PF01180"/>
    </source>
</evidence>
<keyword evidence="6 11" id="KW-0963">Cytoplasm</keyword>
<evidence type="ECO:0000256" key="6">
    <source>
        <dbReference type="ARBA" id="ARBA00022490"/>
    </source>
</evidence>
<dbReference type="InterPro" id="IPR005720">
    <property type="entry name" value="Dihydroorotate_DH_cat"/>
</dbReference>
<evidence type="ECO:0000256" key="7">
    <source>
        <dbReference type="ARBA" id="ARBA00022630"/>
    </source>
</evidence>
<comment type="cofactor">
    <cofactor evidence="1 11">
        <name>FMN</name>
        <dbReference type="ChEBI" id="CHEBI:58210"/>
    </cofactor>
</comment>
<keyword evidence="10 11" id="KW-0560">Oxidoreductase</keyword>
<dbReference type="PANTHER" id="PTHR48109:SF1">
    <property type="entry name" value="DIHYDROOROTATE DEHYDROGENASE (FUMARATE)"/>
    <property type="match status" value="1"/>
</dbReference>
<keyword evidence="8 11" id="KW-0288">FMN</keyword>
<reference evidence="14" key="1">
    <citation type="submission" date="2023-01" db="EMBL/GenBank/DDBJ databases">
        <authorList>
            <person name="Piombo E."/>
        </authorList>
    </citation>
    <scope>NUCLEOTIDE SEQUENCE</scope>
</reference>
<dbReference type="AlphaFoldDB" id="A0AA35PX24"/>
<gene>
    <name evidence="14" type="ORF">CCHLO57077_00010370</name>
</gene>
<evidence type="ECO:0000256" key="9">
    <source>
        <dbReference type="ARBA" id="ARBA00022975"/>
    </source>
</evidence>
<dbReference type="GO" id="GO:1990663">
    <property type="term" value="F:dihydroorotate dehydrogenase (fumarate) activity"/>
    <property type="evidence" value="ECO:0007669"/>
    <property type="project" value="UniProtKB-EC"/>
</dbReference>
<comment type="subunit">
    <text evidence="11">Homodimer.</text>
</comment>
<name>A0AA35PX24_9HYPO</name>